<name>A0A1M6G6M7_9FLAO</name>
<sequence length="479" mass="54744">MKISELTQTEVIDEQVNFLLKGTEKPDLERLKNQWDVSKHRVMQDSEYLKDKEIKDADGNLVGMKKVNRIAAPFQKMIVNTSVAFAFANEVEIADNADGDSGREAVLTAIYRILYDNKDSSFNRKMARELYRSTEVAEYWYYEKTEPHDDYGFTCSFRIKVKLITPWNGDKLLPHFDSYDNMKAFARNYSVTDSEGNKIEYLDVFTSDEIRRLKKSDNAWTEDYYTDSNGNVVSVSQGNILGKIPIVYGSQDTAEWQDVQTDIDRLELLFSRHAEINDYHAAPKTFVEGELISAPQAGEANSILVGTQGSKASILSWNDSPESIRLEIETRLENIYKFTRTPDVSFKSVKAINQISGVMLKMLFMDAHLKVMEKEEIWDEYFTRRFNILKAYVGKLLNPSLAQAASQLELTPSFKPYMIDDTKEWINTLLSANGNKPLISQQKAAELAGLTANPDSDWLLIKSEESEQNYSEVFQPTNL</sequence>
<dbReference type="Pfam" id="PF05133">
    <property type="entry name" value="SPP1_portal"/>
    <property type="match status" value="1"/>
</dbReference>
<dbReference type="AlphaFoldDB" id="A0A1M6G6M7"/>
<dbReference type="InterPro" id="IPR021145">
    <property type="entry name" value="Portal_protein_SPP1_Gp6-like"/>
</dbReference>
<evidence type="ECO:0000313" key="2">
    <source>
        <dbReference type="Proteomes" id="UP000184335"/>
    </source>
</evidence>
<keyword evidence="2" id="KW-1185">Reference proteome</keyword>
<reference evidence="1 2" key="1">
    <citation type="submission" date="2016-11" db="EMBL/GenBank/DDBJ databases">
        <authorList>
            <person name="Jaros S."/>
            <person name="Januszkiewicz K."/>
            <person name="Wedrychowicz H."/>
        </authorList>
    </citation>
    <scope>NUCLEOTIDE SEQUENCE [LARGE SCALE GENOMIC DNA]</scope>
    <source>
        <strain evidence="1 2">DSM 25479</strain>
    </source>
</reference>
<dbReference type="Proteomes" id="UP000184335">
    <property type="component" value="Unassembled WGS sequence"/>
</dbReference>
<dbReference type="EMBL" id="FQYI01000008">
    <property type="protein sequence ID" value="SHJ05636.1"/>
    <property type="molecule type" value="Genomic_DNA"/>
</dbReference>
<gene>
    <name evidence="1" type="ORF">SAMN05443429_10879</name>
</gene>
<dbReference type="RefSeq" id="WP_073180233.1">
    <property type="nucleotide sequence ID" value="NZ_FQYI01000008.1"/>
</dbReference>
<proteinExistence type="predicted"/>
<evidence type="ECO:0000313" key="1">
    <source>
        <dbReference type="EMBL" id="SHJ05636.1"/>
    </source>
</evidence>
<dbReference type="STRING" id="1118202.SAMN05443429_10879"/>
<organism evidence="1 2">
    <name type="scientific">Cruoricaptor ignavus</name>
    <dbReference type="NCBI Taxonomy" id="1118202"/>
    <lineage>
        <taxon>Bacteria</taxon>
        <taxon>Pseudomonadati</taxon>
        <taxon>Bacteroidota</taxon>
        <taxon>Flavobacteriia</taxon>
        <taxon>Flavobacteriales</taxon>
        <taxon>Weeksellaceae</taxon>
        <taxon>Cruoricaptor</taxon>
    </lineage>
</organism>
<accession>A0A1M6G6M7</accession>
<protein>
    <submittedName>
        <fullName evidence="1">Phage portal protein, SPP1 Gp6-like</fullName>
    </submittedName>
</protein>
<dbReference type="OrthoDB" id="1452435at2"/>